<sequence length="379" mass="41225">MEADAPAEMTANDGGAVFHSRLRAKREERQQQRLQSQHAASGETTATSPDGIVSPARVIGDQNGALVATVNGVLEQPLALHEVPHHHRGRHTQRDTSRSTGRSVADDARRRQRAEARRQLIEYTGSVWDAVRANDVATLRCFFVVEGAARLLQLHCKEPAERSRTLLHVAAWWGQADVAAFLVDAGATVDAIDTVASRTTPLMDAARAGHGDVCVLLLRHGADATQQDNAGDTAFHWAARRKHGAVLLAMARALESLDARTAQAVWTVKNGQGKTPMDYARTHATIFPMLQRRLGARIPAISADVVPKRRSRVPATTADSMVTPDSAAALETRRGSWSDARPVSSRETSQPLRDVQSLGLDVETFSYRPRDVEMTVAAD</sequence>
<dbReference type="InterPro" id="IPR036770">
    <property type="entry name" value="Ankyrin_rpt-contain_sf"/>
</dbReference>
<keyword evidence="6" id="KW-1185">Reference proteome</keyword>
<dbReference type="SMART" id="SM00248">
    <property type="entry name" value="ANK"/>
    <property type="match status" value="3"/>
</dbReference>
<organism evidence="5 6">
    <name type="scientific">Pythium insidiosum</name>
    <name type="common">Pythiosis disease agent</name>
    <dbReference type="NCBI Taxonomy" id="114742"/>
    <lineage>
        <taxon>Eukaryota</taxon>
        <taxon>Sar</taxon>
        <taxon>Stramenopiles</taxon>
        <taxon>Oomycota</taxon>
        <taxon>Peronosporomycetes</taxon>
        <taxon>Pythiales</taxon>
        <taxon>Pythiaceae</taxon>
        <taxon>Pythium</taxon>
    </lineage>
</organism>
<dbReference type="Gene3D" id="1.25.40.20">
    <property type="entry name" value="Ankyrin repeat-containing domain"/>
    <property type="match status" value="1"/>
</dbReference>
<feature type="region of interest" description="Disordered" evidence="4">
    <location>
        <begin position="80"/>
        <end position="111"/>
    </location>
</feature>
<accession>A0AAD5LHE4</accession>
<dbReference type="Proteomes" id="UP001209570">
    <property type="component" value="Unassembled WGS sequence"/>
</dbReference>
<evidence type="ECO:0000256" key="3">
    <source>
        <dbReference type="PROSITE-ProRule" id="PRU00023"/>
    </source>
</evidence>
<dbReference type="Pfam" id="PF12796">
    <property type="entry name" value="Ank_2"/>
    <property type="match status" value="1"/>
</dbReference>
<feature type="compositionally biased region" description="Low complexity" evidence="4">
    <location>
        <begin position="32"/>
        <end position="41"/>
    </location>
</feature>
<feature type="repeat" description="ANK" evidence="3">
    <location>
        <begin position="162"/>
        <end position="194"/>
    </location>
</feature>
<dbReference type="AlphaFoldDB" id="A0AAD5LHE4"/>
<keyword evidence="1" id="KW-0677">Repeat</keyword>
<comment type="caution">
    <text evidence="5">The sequence shown here is derived from an EMBL/GenBank/DDBJ whole genome shotgun (WGS) entry which is preliminary data.</text>
</comment>
<reference evidence="5" key="1">
    <citation type="submission" date="2021-12" db="EMBL/GenBank/DDBJ databases">
        <title>Prjna785345.</title>
        <authorList>
            <person name="Rujirawat T."/>
            <person name="Krajaejun T."/>
        </authorList>
    </citation>
    <scope>NUCLEOTIDE SEQUENCE</scope>
    <source>
        <strain evidence="5">Pi057C3</strain>
    </source>
</reference>
<feature type="region of interest" description="Disordered" evidence="4">
    <location>
        <begin position="328"/>
        <end position="355"/>
    </location>
</feature>
<dbReference type="SUPFAM" id="SSF48403">
    <property type="entry name" value="Ankyrin repeat"/>
    <property type="match status" value="1"/>
</dbReference>
<feature type="repeat" description="ANK" evidence="3">
    <location>
        <begin position="197"/>
        <end position="229"/>
    </location>
</feature>
<dbReference type="PROSITE" id="PS50088">
    <property type="entry name" value="ANK_REPEAT"/>
    <property type="match status" value="2"/>
</dbReference>
<protein>
    <submittedName>
        <fullName evidence="5">Uncharacterized protein</fullName>
    </submittedName>
</protein>
<dbReference type="PROSITE" id="PS50297">
    <property type="entry name" value="ANK_REP_REGION"/>
    <property type="match status" value="2"/>
</dbReference>
<keyword evidence="2 3" id="KW-0040">ANK repeat</keyword>
<gene>
    <name evidence="5" type="ORF">P43SY_004092</name>
</gene>
<proteinExistence type="predicted"/>
<evidence type="ECO:0000313" key="5">
    <source>
        <dbReference type="EMBL" id="KAJ0398513.1"/>
    </source>
</evidence>
<dbReference type="InterPro" id="IPR002110">
    <property type="entry name" value="Ankyrin_rpt"/>
</dbReference>
<dbReference type="PANTHER" id="PTHR24171">
    <property type="entry name" value="ANKYRIN REPEAT DOMAIN-CONTAINING PROTEIN 39-RELATED"/>
    <property type="match status" value="1"/>
</dbReference>
<evidence type="ECO:0000256" key="4">
    <source>
        <dbReference type="SAM" id="MobiDB-lite"/>
    </source>
</evidence>
<name>A0AAD5LHE4_PYTIN</name>
<evidence type="ECO:0000256" key="1">
    <source>
        <dbReference type="ARBA" id="ARBA00022737"/>
    </source>
</evidence>
<evidence type="ECO:0000313" key="6">
    <source>
        <dbReference type="Proteomes" id="UP001209570"/>
    </source>
</evidence>
<feature type="region of interest" description="Disordered" evidence="4">
    <location>
        <begin position="25"/>
        <end position="56"/>
    </location>
</feature>
<dbReference type="Pfam" id="PF00023">
    <property type="entry name" value="Ank"/>
    <property type="match status" value="1"/>
</dbReference>
<dbReference type="EMBL" id="JAKCXM010000213">
    <property type="protein sequence ID" value="KAJ0398513.1"/>
    <property type="molecule type" value="Genomic_DNA"/>
</dbReference>
<evidence type="ECO:0000256" key="2">
    <source>
        <dbReference type="ARBA" id="ARBA00023043"/>
    </source>
</evidence>